<dbReference type="OrthoDB" id="5778525at2759"/>
<sequence length="275" mass="30822">MSYENVLTQSAPHDSPFMGMPTSMDAMDYLQYPPSPGAPAFSSGTDFDGLITGQMGDYMYTASPFSNTSPQPYMPSPDVSVSPRAMVGNISDSDRPSTRHSRGSGSPPAIPYAATVPRSVARHPHSADRFDPMTTVGRRNSATNRRVQKARRRRNSDESDDEDEDDEYHGSNSSGGPVETRRESVRQQRIESEQRRRDDLRRHYDQLRDVLPPQQVRLSKVSILAKATEHIKELEAKNRLEAGRVDTLTSEISRLRQVHDTLIARALPALHLQEY</sequence>
<feature type="compositionally biased region" description="Acidic residues" evidence="3">
    <location>
        <begin position="158"/>
        <end position="167"/>
    </location>
</feature>
<evidence type="ECO:0000259" key="4">
    <source>
        <dbReference type="PROSITE" id="PS50888"/>
    </source>
</evidence>
<dbReference type="GO" id="GO:0045944">
    <property type="term" value="P:positive regulation of transcription by RNA polymerase II"/>
    <property type="evidence" value="ECO:0007669"/>
    <property type="project" value="TreeGrafter"/>
</dbReference>
<accession>A0A0D7BGP9</accession>
<dbReference type="GO" id="GO:0003700">
    <property type="term" value="F:DNA-binding transcription factor activity"/>
    <property type="evidence" value="ECO:0007669"/>
    <property type="project" value="TreeGrafter"/>
</dbReference>
<dbReference type="PANTHER" id="PTHR10328:SF11">
    <property type="entry name" value="MAX-LIKE PROTEIN X"/>
    <property type="match status" value="1"/>
</dbReference>
<protein>
    <recommendedName>
        <fullName evidence="4">BHLH domain-containing protein</fullName>
    </recommendedName>
</protein>
<dbReference type="InterPro" id="IPR011598">
    <property type="entry name" value="bHLH_dom"/>
</dbReference>
<keyword evidence="2" id="KW-0539">Nucleus</keyword>
<evidence type="ECO:0000256" key="3">
    <source>
        <dbReference type="SAM" id="MobiDB-lite"/>
    </source>
</evidence>
<feature type="region of interest" description="Disordered" evidence="3">
    <location>
        <begin position="67"/>
        <end position="199"/>
    </location>
</feature>
<dbReference type="InterPro" id="IPR036638">
    <property type="entry name" value="HLH_DNA-bd_sf"/>
</dbReference>
<evidence type="ECO:0000313" key="5">
    <source>
        <dbReference type="EMBL" id="KIY69360.1"/>
    </source>
</evidence>
<dbReference type="EMBL" id="KN880485">
    <property type="protein sequence ID" value="KIY69360.1"/>
    <property type="molecule type" value="Genomic_DNA"/>
</dbReference>
<feature type="compositionally biased region" description="Basic and acidic residues" evidence="3">
    <location>
        <begin position="179"/>
        <end position="199"/>
    </location>
</feature>
<dbReference type="SUPFAM" id="SSF47459">
    <property type="entry name" value="HLH, helix-loop-helix DNA-binding domain"/>
    <property type="match status" value="1"/>
</dbReference>
<dbReference type="GO" id="GO:0046983">
    <property type="term" value="F:protein dimerization activity"/>
    <property type="evidence" value="ECO:0007669"/>
    <property type="project" value="InterPro"/>
</dbReference>
<dbReference type="Pfam" id="PF00010">
    <property type="entry name" value="HLH"/>
    <property type="match status" value="1"/>
</dbReference>
<name>A0A0D7BGP9_9AGAR</name>
<feature type="domain" description="BHLH" evidence="4">
    <location>
        <begin position="184"/>
        <end position="234"/>
    </location>
</feature>
<dbReference type="SMART" id="SM00353">
    <property type="entry name" value="HLH"/>
    <property type="match status" value="1"/>
</dbReference>
<evidence type="ECO:0000256" key="1">
    <source>
        <dbReference type="ARBA" id="ARBA00023125"/>
    </source>
</evidence>
<reference evidence="5 6" key="1">
    <citation type="journal article" date="2015" name="Fungal Genet. Biol.">
        <title>Evolution of novel wood decay mechanisms in Agaricales revealed by the genome sequences of Fistulina hepatica and Cylindrobasidium torrendii.</title>
        <authorList>
            <person name="Floudas D."/>
            <person name="Held B.W."/>
            <person name="Riley R."/>
            <person name="Nagy L.G."/>
            <person name="Koehler G."/>
            <person name="Ransdell A.S."/>
            <person name="Younus H."/>
            <person name="Chow J."/>
            <person name="Chiniquy J."/>
            <person name="Lipzen A."/>
            <person name="Tritt A."/>
            <person name="Sun H."/>
            <person name="Haridas S."/>
            <person name="LaButti K."/>
            <person name="Ohm R.A."/>
            <person name="Kues U."/>
            <person name="Blanchette R.A."/>
            <person name="Grigoriev I.V."/>
            <person name="Minto R.E."/>
            <person name="Hibbett D.S."/>
        </authorList>
    </citation>
    <scope>NUCLEOTIDE SEQUENCE [LARGE SCALE GENOMIC DNA]</scope>
    <source>
        <strain evidence="5 6">FP15055 ss-10</strain>
    </source>
</reference>
<evidence type="ECO:0000313" key="6">
    <source>
        <dbReference type="Proteomes" id="UP000054007"/>
    </source>
</evidence>
<dbReference type="STRING" id="1314674.A0A0D7BGP9"/>
<dbReference type="PANTHER" id="PTHR10328">
    <property type="entry name" value="PROTEIN MAX MYC-ASSOCIATED FACTOR X"/>
    <property type="match status" value="1"/>
</dbReference>
<keyword evidence="1" id="KW-0238">DNA-binding</keyword>
<dbReference type="AlphaFoldDB" id="A0A0D7BGP9"/>
<dbReference type="PROSITE" id="PS50888">
    <property type="entry name" value="BHLH"/>
    <property type="match status" value="1"/>
</dbReference>
<gene>
    <name evidence="5" type="ORF">CYLTODRAFT_452665</name>
</gene>
<keyword evidence="6" id="KW-1185">Reference proteome</keyword>
<dbReference type="Gene3D" id="4.10.280.10">
    <property type="entry name" value="Helix-loop-helix DNA-binding domain"/>
    <property type="match status" value="1"/>
</dbReference>
<dbReference type="GO" id="GO:0003677">
    <property type="term" value="F:DNA binding"/>
    <property type="evidence" value="ECO:0007669"/>
    <property type="project" value="UniProtKB-KW"/>
</dbReference>
<dbReference type="GO" id="GO:0090575">
    <property type="term" value="C:RNA polymerase II transcription regulator complex"/>
    <property type="evidence" value="ECO:0007669"/>
    <property type="project" value="TreeGrafter"/>
</dbReference>
<dbReference type="Proteomes" id="UP000054007">
    <property type="component" value="Unassembled WGS sequence"/>
</dbReference>
<evidence type="ECO:0000256" key="2">
    <source>
        <dbReference type="ARBA" id="ARBA00023242"/>
    </source>
</evidence>
<organism evidence="5 6">
    <name type="scientific">Cylindrobasidium torrendii FP15055 ss-10</name>
    <dbReference type="NCBI Taxonomy" id="1314674"/>
    <lineage>
        <taxon>Eukaryota</taxon>
        <taxon>Fungi</taxon>
        <taxon>Dikarya</taxon>
        <taxon>Basidiomycota</taxon>
        <taxon>Agaricomycotina</taxon>
        <taxon>Agaricomycetes</taxon>
        <taxon>Agaricomycetidae</taxon>
        <taxon>Agaricales</taxon>
        <taxon>Marasmiineae</taxon>
        <taxon>Physalacriaceae</taxon>
        <taxon>Cylindrobasidium</taxon>
    </lineage>
</organism>
<proteinExistence type="predicted"/>